<dbReference type="CDD" id="cd01174">
    <property type="entry name" value="ribokinase"/>
    <property type="match status" value="1"/>
</dbReference>
<keyword evidence="3 9" id="KW-0547">Nucleotide-binding</keyword>
<feature type="domain" description="Carbohydrate kinase PfkB" evidence="10">
    <location>
        <begin position="2"/>
        <end position="291"/>
    </location>
</feature>
<dbReference type="SUPFAM" id="SSF53613">
    <property type="entry name" value="Ribokinase-like"/>
    <property type="match status" value="1"/>
</dbReference>
<dbReference type="InterPro" id="IPR002139">
    <property type="entry name" value="Ribo/fructo_kinase"/>
</dbReference>
<evidence type="ECO:0000256" key="7">
    <source>
        <dbReference type="ARBA" id="ARBA00022958"/>
    </source>
</evidence>
<dbReference type="GO" id="GO:0005829">
    <property type="term" value="C:cytosol"/>
    <property type="evidence" value="ECO:0007669"/>
    <property type="project" value="TreeGrafter"/>
</dbReference>
<comment type="cofactor">
    <cofactor evidence="9">
        <name>Mg(2+)</name>
        <dbReference type="ChEBI" id="CHEBI:18420"/>
    </cofactor>
    <text evidence="9">Requires a divalent cation, most likely magnesium in vivo, as an electrophilic catalyst to aid phosphoryl group transfer. It is the chelate of the metal and the nucleotide that is the actual substrate.</text>
</comment>
<dbReference type="EMBL" id="JAVRAF010000031">
    <property type="protein sequence ID" value="MDX8305815.1"/>
    <property type="molecule type" value="Genomic_DNA"/>
</dbReference>
<dbReference type="EC" id="2.7.1.15" evidence="9"/>
<feature type="binding site" evidence="9">
    <location>
        <position position="181"/>
    </location>
    <ligand>
        <name>ATP</name>
        <dbReference type="ChEBI" id="CHEBI:30616"/>
    </ligand>
</feature>
<feature type="binding site" evidence="9">
    <location>
        <position position="243"/>
    </location>
    <ligand>
        <name>K(+)</name>
        <dbReference type="ChEBI" id="CHEBI:29103"/>
    </ligand>
</feature>
<feature type="binding site" evidence="9">
    <location>
        <position position="279"/>
    </location>
    <ligand>
        <name>K(+)</name>
        <dbReference type="ChEBI" id="CHEBI:29103"/>
    </ligand>
</feature>
<comment type="pathway">
    <text evidence="9">Carbohydrate metabolism; D-ribose degradation; D-ribose 5-phosphate from beta-D-ribopyranose: step 2/2.</text>
</comment>
<dbReference type="RefSeq" id="WP_320203864.1">
    <property type="nucleotide sequence ID" value="NZ_CP192782.1"/>
</dbReference>
<dbReference type="InterPro" id="IPR011877">
    <property type="entry name" value="Ribokinase"/>
</dbReference>
<keyword evidence="7 9" id="KW-0630">Potassium</keyword>
<feature type="binding site" evidence="9">
    <location>
        <begin position="248"/>
        <end position="249"/>
    </location>
    <ligand>
        <name>ATP</name>
        <dbReference type="ChEBI" id="CHEBI:30616"/>
    </ligand>
</feature>
<feature type="binding site" evidence="9">
    <location>
        <position position="137"/>
    </location>
    <ligand>
        <name>substrate</name>
    </ligand>
</feature>
<dbReference type="GO" id="GO:0004747">
    <property type="term" value="F:ribokinase activity"/>
    <property type="evidence" value="ECO:0007669"/>
    <property type="project" value="UniProtKB-UniRule"/>
</dbReference>
<comment type="activity regulation">
    <text evidence="9">Activated by a monovalent cation that binds near, but not in, the active site. The most likely occupant of the site in vivo is potassium. Ion binding induces a conformational change that may alter substrate affinity.</text>
</comment>
<dbReference type="GO" id="GO:0019303">
    <property type="term" value="P:D-ribose catabolic process"/>
    <property type="evidence" value="ECO:0007669"/>
    <property type="project" value="UniProtKB-UniRule"/>
</dbReference>
<evidence type="ECO:0000256" key="3">
    <source>
        <dbReference type="ARBA" id="ARBA00022741"/>
    </source>
</evidence>
<dbReference type="HAMAP" id="MF_01987">
    <property type="entry name" value="Ribokinase"/>
    <property type="match status" value="1"/>
</dbReference>
<feature type="binding site" evidence="9">
    <location>
        <position position="284"/>
    </location>
    <ligand>
        <name>K(+)</name>
        <dbReference type="ChEBI" id="CHEBI:29103"/>
    </ligand>
</feature>
<evidence type="ECO:0000256" key="8">
    <source>
        <dbReference type="ARBA" id="ARBA00023277"/>
    </source>
</evidence>
<evidence type="ECO:0000256" key="2">
    <source>
        <dbReference type="ARBA" id="ARBA00022723"/>
    </source>
</evidence>
<keyword evidence="5 9" id="KW-0067">ATP-binding</keyword>
<dbReference type="GO" id="GO:0005524">
    <property type="term" value="F:ATP binding"/>
    <property type="evidence" value="ECO:0007669"/>
    <property type="project" value="UniProtKB-UniRule"/>
</dbReference>
<organism evidence="11">
    <name type="scientific">Agrobacterium rosae</name>
    <dbReference type="NCBI Taxonomy" id="1972867"/>
    <lineage>
        <taxon>Bacteria</taxon>
        <taxon>Pseudomonadati</taxon>
        <taxon>Pseudomonadota</taxon>
        <taxon>Alphaproteobacteria</taxon>
        <taxon>Hyphomicrobiales</taxon>
        <taxon>Rhizobiaceae</taxon>
        <taxon>Rhizobium/Agrobacterium group</taxon>
        <taxon>Agrobacterium</taxon>
    </lineage>
</organism>
<keyword evidence="2 9" id="KW-0479">Metal-binding</keyword>
<comment type="caution">
    <text evidence="11">The sequence shown here is derived from an EMBL/GenBank/DDBJ whole genome shotgun (WGS) entry which is preliminary data.</text>
</comment>
<reference evidence="11" key="1">
    <citation type="journal article" date="2023" name="Phytobiomes J">
        <title>Deciphering the key players within the bacterial microbiota associated with aerial crown gall tumors on rhododendron: Insights into the gallobiome.</title>
        <authorList>
            <person name="Kuzmanovic N."/>
            <person name="Nesme J."/>
            <person name="Wolf J."/>
            <person name="Neumann-Schaal M."/>
            <person name="Petersen J."/>
            <person name="Fernandez-Gnecco G."/>
            <person name="Sproeer C."/>
            <person name="Bunk B."/>
            <person name="Overmann J."/>
            <person name="Sorensen S.J."/>
            <person name="Idczak E."/>
            <person name="Smalla K."/>
        </authorList>
    </citation>
    <scope>NUCLEOTIDE SEQUENCE</scope>
    <source>
        <strain evidence="11">Rho-11.1</strain>
    </source>
</reference>
<sequence>MIVVFGSINVDLVTTMARFPRSGETVVANHVSQAPGGKGANQSLAARRAGAKVKLIGVVGTDHFAKLALSLVDEAGVDVSAIRVGDTQTGNATILVDENGNNAIAVVAGANGSIDDLDVERAFVNLNTADVLLLQMEIPATPMRKLIDRAREKGVTTILNLAPYTDDAITLAPLADILILNEHEFTDLSVGLGLKGADLNDLLQSAHVHLQRTLVVTLGERGVIAKHGNQIYRAAGLPVSPVDTIGAGDTFCGYFAASLEAGNDFQTALDRAAAAGSLACLETGGQSGIPAIDDVLRAIGVAA</sequence>
<feature type="binding site" evidence="9">
    <location>
        <begin position="217"/>
        <end position="222"/>
    </location>
    <ligand>
        <name>ATP</name>
        <dbReference type="ChEBI" id="CHEBI:30616"/>
    </ligand>
</feature>
<evidence type="ECO:0000256" key="6">
    <source>
        <dbReference type="ARBA" id="ARBA00022842"/>
    </source>
</evidence>
<feature type="binding site" evidence="9">
    <location>
        <position position="245"/>
    </location>
    <ligand>
        <name>K(+)</name>
        <dbReference type="ChEBI" id="CHEBI:29103"/>
    </ligand>
</feature>
<feature type="binding site" evidence="9">
    <location>
        <position position="282"/>
    </location>
    <ligand>
        <name>K(+)</name>
        <dbReference type="ChEBI" id="CHEBI:29103"/>
    </ligand>
</feature>
<dbReference type="PANTHER" id="PTHR10584:SF166">
    <property type="entry name" value="RIBOKINASE"/>
    <property type="match status" value="1"/>
</dbReference>
<keyword evidence="1 9" id="KW-0808">Transferase</keyword>
<evidence type="ECO:0000256" key="9">
    <source>
        <dbReference type="HAMAP-Rule" id="MF_01987"/>
    </source>
</evidence>
<comment type="subcellular location">
    <subcellularLocation>
        <location evidence="9">Cytoplasm</location>
    </subcellularLocation>
</comment>
<feature type="binding site" evidence="9">
    <location>
        <begin position="37"/>
        <end position="41"/>
    </location>
    <ligand>
        <name>substrate</name>
    </ligand>
</feature>
<keyword evidence="9" id="KW-0963">Cytoplasm</keyword>
<gene>
    <name evidence="9" type="primary">rbsK</name>
    <name evidence="11" type="ORF">RMR22_26700</name>
</gene>
<dbReference type="AlphaFoldDB" id="A0AAW9FSH1"/>
<dbReference type="PANTHER" id="PTHR10584">
    <property type="entry name" value="SUGAR KINASE"/>
    <property type="match status" value="1"/>
</dbReference>
<feature type="binding site" evidence="9">
    <location>
        <begin position="9"/>
        <end position="11"/>
    </location>
    <ligand>
        <name>substrate</name>
    </ligand>
</feature>
<evidence type="ECO:0000256" key="1">
    <source>
        <dbReference type="ARBA" id="ARBA00022679"/>
    </source>
</evidence>
<feature type="binding site" evidence="9">
    <location>
        <position position="249"/>
    </location>
    <ligand>
        <name>substrate</name>
    </ligand>
</feature>
<dbReference type="Pfam" id="PF00294">
    <property type="entry name" value="PfkB"/>
    <property type="match status" value="1"/>
</dbReference>
<dbReference type="InterPro" id="IPR011611">
    <property type="entry name" value="PfkB_dom"/>
</dbReference>
<evidence type="ECO:0000313" key="11">
    <source>
        <dbReference type="EMBL" id="MDX8305815.1"/>
    </source>
</evidence>
<proteinExistence type="inferred from homology"/>
<keyword evidence="8 9" id="KW-0119">Carbohydrate metabolism</keyword>
<dbReference type="GO" id="GO:0046872">
    <property type="term" value="F:metal ion binding"/>
    <property type="evidence" value="ECO:0007669"/>
    <property type="project" value="UniProtKB-KW"/>
</dbReference>
<evidence type="ECO:0000256" key="5">
    <source>
        <dbReference type="ARBA" id="ARBA00022840"/>
    </source>
</evidence>
<comment type="caution">
    <text evidence="9">Lacks conserved residue(s) required for the propagation of feature annotation.</text>
</comment>
<dbReference type="PRINTS" id="PR00990">
    <property type="entry name" value="RIBOKINASE"/>
</dbReference>
<evidence type="ECO:0000259" key="10">
    <source>
        <dbReference type="Pfam" id="PF00294"/>
    </source>
</evidence>
<dbReference type="Gene3D" id="3.40.1190.20">
    <property type="match status" value="1"/>
</dbReference>
<protein>
    <recommendedName>
        <fullName evidence="9">Ribokinase</fullName>
        <shortName evidence="9">RK</shortName>
        <ecNumber evidence="9">2.7.1.15</ecNumber>
    </recommendedName>
</protein>
<accession>A0AAW9FSH1</accession>
<keyword evidence="4 9" id="KW-0418">Kinase</keyword>
<feature type="active site" description="Proton acceptor" evidence="9">
    <location>
        <position position="249"/>
    </location>
</feature>
<comment type="subunit">
    <text evidence="9">Homodimer.</text>
</comment>
<comment type="function">
    <text evidence="9">Catalyzes the phosphorylation of ribose at O-5 in a reaction requiring ATP and magnesium. The resulting D-ribose-5-phosphate can then be used either for sythesis of nucleotides, histidine, and tryptophan, or as a component of the pentose phosphate pathway.</text>
</comment>
<keyword evidence="6 9" id="KW-0460">Magnesium</keyword>
<comment type="similarity">
    <text evidence="9">Belongs to the carbohydrate kinase PfkB family. Ribokinase subfamily.</text>
</comment>
<evidence type="ECO:0000256" key="4">
    <source>
        <dbReference type="ARBA" id="ARBA00022777"/>
    </source>
</evidence>
<name>A0AAW9FSH1_9HYPH</name>
<dbReference type="InterPro" id="IPR029056">
    <property type="entry name" value="Ribokinase-like"/>
</dbReference>
<comment type="catalytic activity">
    <reaction evidence="9">
        <text>D-ribose + ATP = D-ribose 5-phosphate + ADP + H(+)</text>
        <dbReference type="Rhea" id="RHEA:13697"/>
        <dbReference type="ChEBI" id="CHEBI:15378"/>
        <dbReference type="ChEBI" id="CHEBI:30616"/>
        <dbReference type="ChEBI" id="CHEBI:47013"/>
        <dbReference type="ChEBI" id="CHEBI:78346"/>
        <dbReference type="ChEBI" id="CHEBI:456216"/>
        <dbReference type="EC" id="2.7.1.15"/>
    </reaction>
</comment>